<gene>
    <name evidence="9" type="ORF">CCE28_20930</name>
</gene>
<dbReference type="NCBIfam" id="TIGR00912">
    <property type="entry name" value="2A0309"/>
    <property type="match status" value="1"/>
</dbReference>
<proteinExistence type="inferred from homology"/>
<evidence type="ECO:0000256" key="4">
    <source>
        <dbReference type="ARBA" id="ARBA00022544"/>
    </source>
</evidence>
<feature type="transmembrane region" description="Helical" evidence="8">
    <location>
        <begin position="113"/>
        <end position="131"/>
    </location>
</feature>
<dbReference type="OrthoDB" id="1675410at2"/>
<dbReference type="AlphaFoldDB" id="A0A267MAC6"/>
<dbReference type="GO" id="GO:0009847">
    <property type="term" value="P:spore germination"/>
    <property type="evidence" value="ECO:0007669"/>
    <property type="project" value="InterPro"/>
</dbReference>
<sequence length="363" mass="40778">MNKEVLSDWDGISLIVLFIIGSGSVTISGLEAKQDVWLAVIISIVIALPLISIYARLQYIFPSKDLFDIIEICFGEFIGKVIIIFFTLHLIAIEATILRHHGEFITIVGLNKTPIIIIIICFSILSAYVAKNGIVILGRWGKFFILIVIFLTFIMLCLLIPNMNINNVYPVLSNGINPILQGTFKILVFPFSQIIVFSTIFSNFKRKKSPYKMYLLGLLLGGVIIFVTSLSVILVTGVNEASSSYFSTYTAVLRTDIRVLERIEVLSSVLFALGGFVKISVHLIAICIGISKVLDYTDYRLIILPITLILINITYLTWDSTMDFFEFDRTVMPYISFINRVILPIIIFIIAEINRGKLSGKIK</sequence>
<feature type="transmembrane region" description="Helical" evidence="8">
    <location>
        <begin position="269"/>
        <end position="289"/>
    </location>
</feature>
<reference evidence="9 10" key="1">
    <citation type="submission" date="2017-06" db="EMBL/GenBank/DDBJ databases">
        <title>Draft genome sequence of anaerobic fermentative bacterium Anaeromicrobium sediminis DY2726D isolated from West Pacific Ocean sediments.</title>
        <authorList>
            <person name="Zeng X."/>
        </authorList>
    </citation>
    <scope>NUCLEOTIDE SEQUENCE [LARGE SCALE GENOMIC DNA]</scope>
    <source>
        <strain evidence="9 10">DY2726D</strain>
    </source>
</reference>
<dbReference type="PANTHER" id="PTHR34975">
    <property type="entry name" value="SPORE GERMINATION PROTEIN A2"/>
    <property type="match status" value="1"/>
</dbReference>
<feature type="transmembrane region" description="Helical" evidence="8">
    <location>
        <begin position="69"/>
        <end position="93"/>
    </location>
</feature>
<feature type="transmembrane region" description="Helical" evidence="8">
    <location>
        <begin position="330"/>
        <end position="351"/>
    </location>
</feature>
<keyword evidence="4" id="KW-0309">Germination</keyword>
<evidence type="ECO:0000256" key="3">
    <source>
        <dbReference type="ARBA" id="ARBA00022448"/>
    </source>
</evidence>
<feature type="transmembrane region" description="Helical" evidence="8">
    <location>
        <begin position="301"/>
        <end position="318"/>
    </location>
</feature>
<accession>A0A267MAC6</accession>
<evidence type="ECO:0000256" key="7">
    <source>
        <dbReference type="ARBA" id="ARBA00023136"/>
    </source>
</evidence>
<keyword evidence="10" id="KW-1185">Reference proteome</keyword>
<feature type="transmembrane region" description="Helical" evidence="8">
    <location>
        <begin position="36"/>
        <end position="57"/>
    </location>
</feature>
<dbReference type="InterPro" id="IPR004761">
    <property type="entry name" value="Spore_GerAB"/>
</dbReference>
<organism evidence="9 10">
    <name type="scientific">Anaeromicrobium sediminis</name>
    <dbReference type="NCBI Taxonomy" id="1478221"/>
    <lineage>
        <taxon>Bacteria</taxon>
        <taxon>Bacillati</taxon>
        <taxon>Bacillota</taxon>
        <taxon>Clostridia</taxon>
        <taxon>Peptostreptococcales</taxon>
        <taxon>Thermotaleaceae</taxon>
        <taxon>Anaeromicrobium</taxon>
    </lineage>
</organism>
<evidence type="ECO:0000313" key="9">
    <source>
        <dbReference type="EMBL" id="PAB56362.1"/>
    </source>
</evidence>
<dbReference type="EMBL" id="NIBG01000035">
    <property type="protein sequence ID" value="PAB56362.1"/>
    <property type="molecule type" value="Genomic_DNA"/>
</dbReference>
<comment type="similarity">
    <text evidence="2">Belongs to the amino acid-polyamine-organocation (APC) superfamily. Spore germination protein (SGP) (TC 2.A.3.9) family.</text>
</comment>
<evidence type="ECO:0000256" key="6">
    <source>
        <dbReference type="ARBA" id="ARBA00022989"/>
    </source>
</evidence>
<evidence type="ECO:0000313" key="10">
    <source>
        <dbReference type="Proteomes" id="UP000216024"/>
    </source>
</evidence>
<dbReference type="PANTHER" id="PTHR34975:SF2">
    <property type="entry name" value="SPORE GERMINATION PROTEIN A2"/>
    <property type="match status" value="1"/>
</dbReference>
<keyword evidence="5 8" id="KW-0812">Transmembrane</keyword>
<name>A0A267MAC6_9FIRM</name>
<keyword evidence="7 8" id="KW-0472">Membrane</keyword>
<dbReference type="Proteomes" id="UP000216024">
    <property type="component" value="Unassembled WGS sequence"/>
</dbReference>
<feature type="transmembrane region" description="Helical" evidence="8">
    <location>
        <begin position="183"/>
        <end position="201"/>
    </location>
</feature>
<comment type="caution">
    <text evidence="9">The sequence shown here is derived from an EMBL/GenBank/DDBJ whole genome shotgun (WGS) entry which is preliminary data.</text>
</comment>
<evidence type="ECO:0000256" key="5">
    <source>
        <dbReference type="ARBA" id="ARBA00022692"/>
    </source>
</evidence>
<comment type="subcellular location">
    <subcellularLocation>
        <location evidence="1">Membrane</location>
        <topology evidence="1">Multi-pass membrane protein</topology>
    </subcellularLocation>
</comment>
<keyword evidence="3" id="KW-0813">Transport</keyword>
<dbReference type="Gene3D" id="1.20.1740.10">
    <property type="entry name" value="Amino acid/polyamine transporter I"/>
    <property type="match status" value="1"/>
</dbReference>
<dbReference type="GO" id="GO:0016020">
    <property type="term" value="C:membrane"/>
    <property type="evidence" value="ECO:0007669"/>
    <property type="project" value="UniProtKB-SubCell"/>
</dbReference>
<feature type="transmembrane region" description="Helical" evidence="8">
    <location>
        <begin position="12"/>
        <end position="30"/>
    </location>
</feature>
<feature type="transmembrane region" description="Helical" evidence="8">
    <location>
        <begin position="213"/>
        <end position="235"/>
    </location>
</feature>
<evidence type="ECO:0000256" key="2">
    <source>
        <dbReference type="ARBA" id="ARBA00007998"/>
    </source>
</evidence>
<dbReference type="Pfam" id="PF03845">
    <property type="entry name" value="Spore_permease"/>
    <property type="match status" value="1"/>
</dbReference>
<protein>
    <submittedName>
        <fullName evidence="9">Uncharacterized protein</fullName>
    </submittedName>
</protein>
<evidence type="ECO:0000256" key="8">
    <source>
        <dbReference type="SAM" id="Phobius"/>
    </source>
</evidence>
<keyword evidence="6 8" id="KW-1133">Transmembrane helix</keyword>
<feature type="transmembrane region" description="Helical" evidence="8">
    <location>
        <begin position="143"/>
        <end position="163"/>
    </location>
</feature>
<dbReference type="RefSeq" id="WP_095136070.1">
    <property type="nucleotide sequence ID" value="NZ_NIBG01000035.1"/>
</dbReference>
<evidence type="ECO:0000256" key="1">
    <source>
        <dbReference type="ARBA" id="ARBA00004141"/>
    </source>
</evidence>